<dbReference type="Pfam" id="PF13361">
    <property type="entry name" value="UvrD_C"/>
    <property type="match status" value="1"/>
</dbReference>
<evidence type="ECO:0000256" key="14">
    <source>
        <dbReference type="ARBA" id="ARBA00048988"/>
    </source>
</evidence>
<evidence type="ECO:0000256" key="8">
    <source>
        <dbReference type="ARBA" id="ARBA00022840"/>
    </source>
</evidence>
<dbReference type="GO" id="GO:0008854">
    <property type="term" value="F:exodeoxyribonuclease V activity"/>
    <property type="evidence" value="ECO:0007669"/>
    <property type="project" value="UniProtKB-EC"/>
</dbReference>
<comment type="domain">
    <text evidence="15">The C-terminal domain has nuclease activity and interacts with RecD. It interacts with RecA, facilitating its loading onto ssDNA.</text>
</comment>
<keyword evidence="12 15" id="KW-0413">Isomerase</keyword>
<reference evidence="20 21" key="1">
    <citation type="submission" date="2016-10" db="EMBL/GenBank/DDBJ databases">
        <authorList>
            <person name="de Groot N.N."/>
        </authorList>
    </citation>
    <scope>NUCLEOTIDE SEQUENCE [LARGE SCALE GENOMIC DNA]</scope>
    <source>
        <strain evidence="20 21">HL3</strain>
    </source>
</reference>
<dbReference type="InterPro" id="IPR004586">
    <property type="entry name" value="RecB"/>
</dbReference>
<dbReference type="InterPro" id="IPR027417">
    <property type="entry name" value="P-loop_NTPase"/>
</dbReference>
<evidence type="ECO:0000256" key="5">
    <source>
        <dbReference type="ARBA" id="ARBA00022801"/>
    </source>
</evidence>
<evidence type="ECO:0000256" key="17">
    <source>
        <dbReference type="SAM" id="MobiDB-lite"/>
    </source>
</evidence>
<keyword evidence="5 15" id="KW-0378">Hydrolase</keyword>
<dbReference type="PROSITE" id="PS51217">
    <property type="entry name" value="UVRD_HELICASE_CTER"/>
    <property type="match status" value="1"/>
</dbReference>
<dbReference type="InterPro" id="IPR011604">
    <property type="entry name" value="PDDEXK-like_dom_sf"/>
</dbReference>
<dbReference type="CDD" id="cd22352">
    <property type="entry name" value="RecB_C-like"/>
    <property type="match status" value="1"/>
</dbReference>
<comment type="catalytic activity">
    <reaction evidence="14 15">
        <text>ATP + H2O = ADP + phosphate + H(+)</text>
        <dbReference type="Rhea" id="RHEA:13065"/>
        <dbReference type="ChEBI" id="CHEBI:15377"/>
        <dbReference type="ChEBI" id="CHEBI:15378"/>
        <dbReference type="ChEBI" id="CHEBI:30616"/>
        <dbReference type="ChEBI" id="CHEBI:43474"/>
        <dbReference type="ChEBI" id="CHEBI:456216"/>
        <dbReference type="EC" id="5.6.2.4"/>
    </reaction>
</comment>
<evidence type="ECO:0000256" key="15">
    <source>
        <dbReference type="HAMAP-Rule" id="MF_01485"/>
    </source>
</evidence>
<evidence type="ECO:0000259" key="18">
    <source>
        <dbReference type="PROSITE" id="PS51198"/>
    </source>
</evidence>
<feature type="binding site" evidence="16">
    <location>
        <begin position="29"/>
        <end position="36"/>
    </location>
    <ligand>
        <name>ATP</name>
        <dbReference type="ChEBI" id="CHEBI:30616"/>
    </ligand>
</feature>
<keyword evidence="7 15" id="KW-0269">Exonuclease</keyword>
<dbReference type="RefSeq" id="WP_093427273.1">
    <property type="nucleotide sequence ID" value="NZ_FOMJ01000001.1"/>
</dbReference>
<dbReference type="Pfam" id="PF00580">
    <property type="entry name" value="UvrD-helicase"/>
    <property type="match status" value="1"/>
</dbReference>
<sequence>MSEQQPQSHGDSPLDPLTFPLHGSRLIEASAGTGKTWTIAALYLRLVLGHGDENGFREPLLPPRILVVTFTIAATRELRDRIRNRLGEAATAFRQPDRADPDDAVLAGLLAAYPEADARARCARRLEVAAEWMDEAAIHTIHAFSQRMLREHAFHSRHLFHQRLEPDTSERLLEAVRDYWRSQVVPRPADEAELLMTHLGGDPDALKARLRPWLELPLPPPDDASRDARLREGLAALEAMKAPLREDFEAVAESFHAALPSLNRQSYKKPDDLLADLRAWADQPGLLTPPGYGAKVFNLLSAAGMRAKLKKGHSLPDDLHPALTGLEAAERLQSDPTPFLEHAAAWIRARFEAAKRDHAELDFGDLVTGLRAALEGAAGKDLAETIRAQYPVALIDEFQDTDPAQYAVFDAVYEVETAPADRGLFLIGDPKQAIYGFRGADIHSYLAARRATAGRHYTLPKNYRATEAAVKAVNRLFGHAAGHTRGAFLFRDGDDDPVPFHAVDARGRGERLLRDGAPVPALTLWHRWPSEAVGIGAYRDEAAEAGATAITDLLLAGRAGEAAFCEDDGATRPVEPADIAVLVRDRQEAEAIRGALHARGVASVYLSLQDSVWASEEAGDLHLWLRACAEPESEAAVRAALATPTLGRSLNELERLTRDETAWERTVLRFHDYRRIWRRQGVLPLLRRLLHDEGVPARLLAEENGERRLTNLLHLGELLQQAAAGLDGEHALLRHLAAERETGGSGDDGILRLESDADRVRVVTIHKAKGLEYPLVFLPFASGFKPLDRSKAPLRYRNDQGQWVIDPDPDEEAVARADDERLAEDLRLFYVALTRARHATWVGLAPVRRGNKKANDLHRTAPGYLLTGGTPLEASDLPERLHTLAGDEPALAVSPFPAPDDRRLPATDEATTHGEARTPTRSPAERWWIASYSALALGHGESSHRAPETATAGLVDEMADEATAPGTAGGGLLDFPRGPEPGTFLHGLLEWAAGEGLAAVAADPDWLATTVAERCRRRGWADHAPAVTDWLQRLLTEPLALSGGTPLRLADLEQYQPELEFWIGVHDLPAAELDAAVRTATLGGEERPSVGPAHLNGLLKGFIDLVFEHEGRYWVADYKSNFLGPRPADYAPDPLRRAVLERRYELQYTLYTLALHRQLKARLPDYDYDRHMGGAVYLFLRGLDAPGQGLHCERPPRALIEQLDDRLRGPGTNRNGGGTP</sequence>
<dbReference type="GO" id="GO:0016887">
    <property type="term" value="F:ATP hydrolysis activity"/>
    <property type="evidence" value="ECO:0007669"/>
    <property type="project" value="RHEA"/>
</dbReference>
<dbReference type="GO" id="GO:0005829">
    <property type="term" value="C:cytosol"/>
    <property type="evidence" value="ECO:0007669"/>
    <property type="project" value="TreeGrafter"/>
</dbReference>
<dbReference type="Gene3D" id="3.40.50.300">
    <property type="entry name" value="P-loop containing nucleotide triphosphate hydrolases"/>
    <property type="match status" value="2"/>
</dbReference>
<dbReference type="InterPro" id="IPR014016">
    <property type="entry name" value="UvrD-like_ATP-bd"/>
</dbReference>
<feature type="region of interest" description="Disordered" evidence="17">
    <location>
        <begin position="891"/>
        <end position="922"/>
    </location>
</feature>
<accession>A0A1I1P7I3</accession>
<evidence type="ECO:0000256" key="6">
    <source>
        <dbReference type="ARBA" id="ARBA00022806"/>
    </source>
</evidence>
<dbReference type="EMBL" id="FOMJ01000001">
    <property type="protein sequence ID" value="SFD05552.1"/>
    <property type="molecule type" value="Genomic_DNA"/>
</dbReference>
<keyword evidence="11 15" id="KW-0234">DNA repair</keyword>
<evidence type="ECO:0000256" key="2">
    <source>
        <dbReference type="ARBA" id="ARBA00022723"/>
    </source>
</evidence>
<dbReference type="GO" id="GO:0009338">
    <property type="term" value="C:exodeoxyribonuclease V complex"/>
    <property type="evidence" value="ECO:0007669"/>
    <property type="project" value="TreeGrafter"/>
</dbReference>
<feature type="domain" description="UvrD-like helicase ATP-binding" evidence="18">
    <location>
        <begin position="8"/>
        <end position="466"/>
    </location>
</feature>
<evidence type="ECO:0000256" key="12">
    <source>
        <dbReference type="ARBA" id="ARBA00023235"/>
    </source>
</evidence>
<organism evidence="20 21">
    <name type="scientific">Thiohalospira halophila DSM 15071</name>
    <dbReference type="NCBI Taxonomy" id="1123397"/>
    <lineage>
        <taxon>Bacteria</taxon>
        <taxon>Pseudomonadati</taxon>
        <taxon>Pseudomonadota</taxon>
        <taxon>Gammaproteobacteria</taxon>
        <taxon>Thiohalospirales</taxon>
        <taxon>Thiohalospiraceae</taxon>
        <taxon>Thiohalospira</taxon>
    </lineage>
</organism>
<evidence type="ECO:0000256" key="10">
    <source>
        <dbReference type="ARBA" id="ARBA00023125"/>
    </source>
</evidence>
<dbReference type="Gene3D" id="1.10.3170.10">
    <property type="entry name" value="Recbcd, chain B, domain 2"/>
    <property type="match status" value="1"/>
</dbReference>
<keyword evidence="6 15" id="KW-0347">Helicase</keyword>
<evidence type="ECO:0000256" key="16">
    <source>
        <dbReference type="PROSITE-ProRule" id="PRU00560"/>
    </source>
</evidence>
<feature type="active site" description="For nuclease activity" evidence="15">
    <location>
        <position position="1117"/>
    </location>
</feature>
<dbReference type="PROSITE" id="PS51198">
    <property type="entry name" value="UVRD_HELICASE_ATP_BIND"/>
    <property type="match status" value="1"/>
</dbReference>
<protein>
    <recommendedName>
        <fullName evidence="15">RecBCD enzyme subunit RecB</fullName>
        <ecNumber evidence="15">3.1.11.5</ecNumber>
        <ecNumber evidence="15">5.6.2.4</ecNumber>
    </recommendedName>
    <alternativeName>
        <fullName evidence="15">DNA 3'-5' helicase subunit RecB</fullName>
    </alternativeName>
    <alternativeName>
        <fullName evidence="15">Exonuclease V subunit RecB</fullName>
        <shortName evidence="15">ExoV subunit RecB</shortName>
    </alternativeName>
    <alternativeName>
        <fullName evidence="15">Helicase/nuclease RecBCD subunit RecB</fullName>
    </alternativeName>
</protein>
<evidence type="ECO:0000256" key="3">
    <source>
        <dbReference type="ARBA" id="ARBA00022741"/>
    </source>
</evidence>
<dbReference type="Gene3D" id="1.10.486.10">
    <property type="entry name" value="PCRA, domain 4"/>
    <property type="match status" value="1"/>
</dbReference>
<comment type="catalytic activity">
    <reaction evidence="13 15">
        <text>Couples ATP hydrolysis with the unwinding of duplex DNA by translocating in the 3'-5' direction.</text>
        <dbReference type="EC" id="5.6.2.4"/>
    </reaction>
</comment>
<dbReference type="GO" id="GO:0043138">
    <property type="term" value="F:3'-5' DNA helicase activity"/>
    <property type="evidence" value="ECO:0007669"/>
    <property type="project" value="UniProtKB-UniRule"/>
</dbReference>
<evidence type="ECO:0000259" key="19">
    <source>
        <dbReference type="PROSITE" id="PS51217"/>
    </source>
</evidence>
<feature type="binding site" evidence="15">
    <location>
        <position position="1104"/>
    </location>
    <ligand>
        <name>Mg(2+)</name>
        <dbReference type="ChEBI" id="CHEBI:18420"/>
    </ligand>
</feature>
<evidence type="ECO:0000256" key="9">
    <source>
        <dbReference type="ARBA" id="ARBA00022842"/>
    </source>
</evidence>
<dbReference type="Gene3D" id="3.90.320.10">
    <property type="match status" value="1"/>
</dbReference>
<keyword evidence="3 15" id="KW-0547">Nucleotide-binding</keyword>
<evidence type="ECO:0000256" key="4">
    <source>
        <dbReference type="ARBA" id="ARBA00022763"/>
    </source>
</evidence>
<dbReference type="EC" id="5.6.2.4" evidence="15"/>
<evidence type="ECO:0000256" key="1">
    <source>
        <dbReference type="ARBA" id="ARBA00022722"/>
    </source>
</evidence>
<dbReference type="InterPro" id="IPR011335">
    <property type="entry name" value="Restrct_endonuc-II-like"/>
</dbReference>
<comment type="catalytic activity">
    <reaction evidence="15">
        <text>Exonucleolytic cleavage (in the presence of ATP) in either 5'- to 3'- or 3'- to 5'-direction to yield 5'-phosphooligonucleotides.</text>
        <dbReference type="EC" id="3.1.11.5"/>
    </reaction>
</comment>
<dbReference type="STRING" id="1123397.SAMN05660831_00636"/>
<dbReference type="InterPro" id="IPR000212">
    <property type="entry name" value="DNA_helicase_UvrD/REP"/>
</dbReference>
<dbReference type="GO" id="GO:0003677">
    <property type="term" value="F:DNA binding"/>
    <property type="evidence" value="ECO:0007669"/>
    <property type="project" value="UniProtKB-UniRule"/>
</dbReference>
<comment type="function">
    <text evidence="15">A helicase/nuclease that prepares dsDNA breaks (DSB) for recombinational DNA repair. Binds to DSBs and unwinds DNA via a highly rapid and processive ATP-dependent bidirectional helicase activity. Unwinds dsDNA until it encounters a Chi (crossover hotspot instigator) sequence from the 3' direction. Cuts ssDNA a few nucleotides 3' to the Chi site. The properties and activities of the enzyme are changed at Chi. The Chi-altered holoenzyme produces a long 3'-ssDNA overhang and facilitates RecA-binding to the ssDNA for homologous DNA recombination and repair. Holoenzyme degrades any linearized DNA that is unable to undergo homologous recombination. In the holoenzyme this subunit contributes ATPase, 3'-5' helicase, exonuclease activity and loads RecA onto ssDNA.</text>
</comment>
<comment type="domain">
    <text evidence="15">The N-terminal DNA-binding domain is a ssDNA-dependent ATPase and has ATP-dependent 3'-5' helicase function. This domain interacts with RecC.</text>
</comment>
<comment type="cofactor">
    <cofactor evidence="15">
        <name>Mg(2+)</name>
        <dbReference type="ChEBI" id="CHEBI:18420"/>
    </cofactor>
    <text evidence="15">Binds 1 Mg(2+) ion per subunit.</text>
</comment>
<dbReference type="Proteomes" id="UP000198611">
    <property type="component" value="Unassembled WGS sequence"/>
</dbReference>
<comment type="similarity">
    <text evidence="15">Belongs to the helicase family. UvrD subfamily.</text>
</comment>
<evidence type="ECO:0000256" key="7">
    <source>
        <dbReference type="ARBA" id="ARBA00022839"/>
    </source>
</evidence>
<gene>
    <name evidence="15" type="primary">recB</name>
    <name evidence="20" type="ORF">SAMN05660831_00636</name>
</gene>
<feature type="domain" description="UvrD-like helicase C-terminal" evidence="19">
    <location>
        <begin position="467"/>
        <end position="770"/>
    </location>
</feature>
<evidence type="ECO:0000313" key="21">
    <source>
        <dbReference type="Proteomes" id="UP000198611"/>
    </source>
</evidence>
<dbReference type="SUPFAM" id="SSF52540">
    <property type="entry name" value="P-loop containing nucleoside triphosphate hydrolases"/>
    <property type="match status" value="1"/>
</dbReference>
<evidence type="ECO:0000256" key="13">
    <source>
        <dbReference type="ARBA" id="ARBA00034617"/>
    </source>
</evidence>
<dbReference type="HAMAP" id="MF_01485">
    <property type="entry name" value="RecB"/>
    <property type="match status" value="1"/>
</dbReference>
<dbReference type="PANTHER" id="PTHR11070:SF23">
    <property type="entry name" value="RECBCD ENZYME SUBUNIT RECB"/>
    <property type="match status" value="1"/>
</dbReference>
<dbReference type="OrthoDB" id="9810135at2"/>
<keyword evidence="2 15" id="KW-0479">Metal-binding</keyword>
<name>A0A1I1P7I3_9GAMM</name>
<comment type="subunit">
    <text evidence="15">Heterotrimer of RecB, RecC and RecD. All subunits contribute to DNA-binding. Interacts with RecA.</text>
</comment>
<feature type="binding site" evidence="15">
    <location>
        <position position="986"/>
    </location>
    <ligand>
        <name>Mg(2+)</name>
        <dbReference type="ChEBI" id="CHEBI:18420"/>
    </ligand>
</feature>
<comment type="miscellaneous">
    <text evidence="15">In the RecBCD complex, RecB has a slow 3'-5' helicase, an exonuclease activity and loads RecA onto ssDNA, RecD has a fast 5'-3' helicase activity, while RecC stimulates the ATPase and processivity of the RecB helicase and contributes to recognition of the Chi site.</text>
</comment>
<feature type="binding site" evidence="15">
    <location>
        <position position="1117"/>
    </location>
    <ligand>
        <name>Mg(2+)</name>
        <dbReference type="ChEBI" id="CHEBI:18420"/>
    </ligand>
</feature>
<proteinExistence type="inferred from homology"/>
<feature type="region of interest" description="DNA-binding and helicase activity, interacts with RecC" evidence="15">
    <location>
        <begin position="1"/>
        <end position="878"/>
    </location>
</feature>
<dbReference type="Pfam" id="PF12705">
    <property type="entry name" value="PDDEXK_1"/>
    <property type="match status" value="1"/>
</dbReference>
<evidence type="ECO:0000256" key="11">
    <source>
        <dbReference type="ARBA" id="ARBA00023204"/>
    </source>
</evidence>
<dbReference type="GO" id="GO:0005524">
    <property type="term" value="F:ATP binding"/>
    <property type="evidence" value="ECO:0007669"/>
    <property type="project" value="UniProtKB-UniRule"/>
</dbReference>
<dbReference type="NCBIfam" id="TIGR00609">
    <property type="entry name" value="recB"/>
    <property type="match status" value="1"/>
</dbReference>
<keyword evidence="1 15" id="KW-0540">Nuclease</keyword>
<dbReference type="PANTHER" id="PTHR11070">
    <property type="entry name" value="UVRD / RECB / PCRA DNA HELICASE FAMILY MEMBER"/>
    <property type="match status" value="1"/>
</dbReference>
<dbReference type="EC" id="3.1.11.5" evidence="15"/>
<keyword evidence="8 15" id="KW-0067">ATP-binding</keyword>
<dbReference type="GO" id="GO:0000287">
    <property type="term" value="F:magnesium ion binding"/>
    <property type="evidence" value="ECO:0007669"/>
    <property type="project" value="UniProtKB-UniRule"/>
</dbReference>
<keyword evidence="4 15" id="KW-0227">DNA damage</keyword>
<feature type="region of interest" description="Nuclease activity, interacts with RecD and RecA" evidence="15">
    <location>
        <begin position="926"/>
        <end position="1220"/>
    </location>
</feature>
<dbReference type="InterPro" id="IPR014017">
    <property type="entry name" value="DNA_helicase_UvrD-like_C"/>
</dbReference>
<dbReference type="AlphaFoldDB" id="A0A1I1P7I3"/>
<evidence type="ECO:0000313" key="20">
    <source>
        <dbReference type="EMBL" id="SFD05552.1"/>
    </source>
</evidence>
<keyword evidence="9 15" id="KW-0460">Magnesium</keyword>
<dbReference type="SUPFAM" id="SSF52980">
    <property type="entry name" value="Restriction endonuclease-like"/>
    <property type="match status" value="1"/>
</dbReference>
<dbReference type="InterPro" id="IPR038726">
    <property type="entry name" value="PDDEXK_AddAB-type"/>
</dbReference>
<dbReference type="GO" id="GO:0000724">
    <property type="term" value="P:double-strand break repair via homologous recombination"/>
    <property type="evidence" value="ECO:0007669"/>
    <property type="project" value="UniProtKB-UniRule"/>
</dbReference>
<keyword evidence="21" id="KW-1185">Reference proteome</keyword>
<feature type="compositionally biased region" description="Basic and acidic residues" evidence="17">
    <location>
        <begin position="899"/>
        <end position="918"/>
    </location>
</feature>
<keyword evidence="10 15" id="KW-0238">DNA-binding</keyword>